<evidence type="ECO:0000256" key="4">
    <source>
        <dbReference type="PROSITE-ProRule" id="PRU00134"/>
    </source>
</evidence>
<keyword evidence="3" id="KW-0862">Zinc</keyword>
<evidence type="ECO:0000313" key="7">
    <source>
        <dbReference type="EMBL" id="KAK3382084.1"/>
    </source>
</evidence>
<dbReference type="SUPFAM" id="SSF144232">
    <property type="entry name" value="HIT/MYND zinc finger-like"/>
    <property type="match status" value="1"/>
</dbReference>
<keyword evidence="8" id="KW-1185">Reference proteome</keyword>
<dbReference type="GO" id="GO:0008270">
    <property type="term" value="F:zinc ion binding"/>
    <property type="evidence" value="ECO:0007669"/>
    <property type="project" value="UniProtKB-KW"/>
</dbReference>
<evidence type="ECO:0000256" key="2">
    <source>
        <dbReference type="ARBA" id="ARBA00022771"/>
    </source>
</evidence>
<name>A0AAE0NIE8_9PEZI</name>
<feature type="region of interest" description="Disordered" evidence="5">
    <location>
        <begin position="150"/>
        <end position="173"/>
    </location>
</feature>
<dbReference type="PROSITE" id="PS01360">
    <property type="entry name" value="ZF_MYND_1"/>
    <property type="match status" value="1"/>
</dbReference>
<proteinExistence type="predicted"/>
<reference evidence="7" key="1">
    <citation type="journal article" date="2023" name="Mol. Phylogenet. Evol.">
        <title>Genome-scale phylogeny and comparative genomics of the fungal order Sordariales.</title>
        <authorList>
            <person name="Hensen N."/>
            <person name="Bonometti L."/>
            <person name="Westerberg I."/>
            <person name="Brannstrom I.O."/>
            <person name="Guillou S."/>
            <person name="Cros-Aarteil S."/>
            <person name="Calhoun S."/>
            <person name="Haridas S."/>
            <person name="Kuo A."/>
            <person name="Mondo S."/>
            <person name="Pangilinan J."/>
            <person name="Riley R."/>
            <person name="LaButti K."/>
            <person name="Andreopoulos B."/>
            <person name="Lipzen A."/>
            <person name="Chen C."/>
            <person name="Yan M."/>
            <person name="Daum C."/>
            <person name="Ng V."/>
            <person name="Clum A."/>
            <person name="Steindorff A."/>
            <person name="Ohm R.A."/>
            <person name="Martin F."/>
            <person name="Silar P."/>
            <person name="Natvig D.O."/>
            <person name="Lalanne C."/>
            <person name="Gautier V."/>
            <person name="Ament-Velasquez S.L."/>
            <person name="Kruys A."/>
            <person name="Hutchinson M.I."/>
            <person name="Powell A.J."/>
            <person name="Barry K."/>
            <person name="Miller A.N."/>
            <person name="Grigoriev I.V."/>
            <person name="Debuchy R."/>
            <person name="Gladieux P."/>
            <person name="Hiltunen Thoren M."/>
            <person name="Johannesson H."/>
        </authorList>
    </citation>
    <scope>NUCLEOTIDE SEQUENCE</scope>
    <source>
        <strain evidence="7">CBS 958.72</strain>
    </source>
</reference>
<dbReference type="PROSITE" id="PS50865">
    <property type="entry name" value="ZF_MYND_2"/>
    <property type="match status" value="1"/>
</dbReference>
<dbReference type="Gene3D" id="6.10.140.2220">
    <property type="match status" value="1"/>
</dbReference>
<protein>
    <recommendedName>
        <fullName evidence="6">MYND-type domain-containing protein</fullName>
    </recommendedName>
</protein>
<feature type="domain" description="MYND-type" evidence="6">
    <location>
        <begin position="69"/>
        <end position="107"/>
    </location>
</feature>
<evidence type="ECO:0000256" key="1">
    <source>
        <dbReference type="ARBA" id="ARBA00022723"/>
    </source>
</evidence>
<organism evidence="7 8">
    <name type="scientific">Lasiosphaeria ovina</name>
    <dbReference type="NCBI Taxonomy" id="92902"/>
    <lineage>
        <taxon>Eukaryota</taxon>
        <taxon>Fungi</taxon>
        <taxon>Dikarya</taxon>
        <taxon>Ascomycota</taxon>
        <taxon>Pezizomycotina</taxon>
        <taxon>Sordariomycetes</taxon>
        <taxon>Sordariomycetidae</taxon>
        <taxon>Sordariales</taxon>
        <taxon>Lasiosphaeriaceae</taxon>
        <taxon>Lasiosphaeria</taxon>
    </lineage>
</organism>
<comment type="caution">
    <text evidence="7">The sequence shown here is derived from an EMBL/GenBank/DDBJ whole genome shotgun (WGS) entry which is preliminary data.</text>
</comment>
<dbReference type="Pfam" id="PF01753">
    <property type="entry name" value="zf-MYND"/>
    <property type="match status" value="1"/>
</dbReference>
<keyword evidence="1" id="KW-0479">Metal-binding</keyword>
<reference evidence="7" key="2">
    <citation type="submission" date="2023-06" db="EMBL/GenBank/DDBJ databases">
        <authorList>
            <consortium name="Lawrence Berkeley National Laboratory"/>
            <person name="Haridas S."/>
            <person name="Hensen N."/>
            <person name="Bonometti L."/>
            <person name="Westerberg I."/>
            <person name="Brannstrom I.O."/>
            <person name="Guillou S."/>
            <person name="Cros-Aarteil S."/>
            <person name="Calhoun S."/>
            <person name="Kuo A."/>
            <person name="Mondo S."/>
            <person name="Pangilinan J."/>
            <person name="Riley R."/>
            <person name="Labutti K."/>
            <person name="Andreopoulos B."/>
            <person name="Lipzen A."/>
            <person name="Chen C."/>
            <person name="Yanf M."/>
            <person name="Daum C."/>
            <person name="Ng V."/>
            <person name="Clum A."/>
            <person name="Steindorff A."/>
            <person name="Ohm R."/>
            <person name="Martin F."/>
            <person name="Silar P."/>
            <person name="Natvig D."/>
            <person name="Lalanne C."/>
            <person name="Gautier V."/>
            <person name="Ament-Velasquez S.L."/>
            <person name="Kruys A."/>
            <person name="Hutchinson M.I."/>
            <person name="Powell A.J."/>
            <person name="Barry K."/>
            <person name="Miller A.N."/>
            <person name="Grigoriev I.V."/>
            <person name="Debuchy R."/>
            <person name="Gladieux P."/>
            <person name="Thoren M.H."/>
            <person name="Johannesson H."/>
        </authorList>
    </citation>
    <scope>NUCLEOTIDE SEQUENCE</scope>
    <source>
        <strain evidence="7">CBS 958.72</strain>
    </source>
</reference>
<sequence length="566" mass="63845">MGIPYRVQNFTTNSAMPRPSRAPDRPQTLAAQPVKGVGLPIRKFVNIKSLNRSKIRKLTRVDREIQRRCNMCDSAPVEKWACPRCKLARYCSWECQVDDNEYHLKICRAWRLGGDWRKRPSRWWARVVVFPAQTVTPIVRWVRITESQKKDKKDKKKAKDGKKLKRKKKKDGKERRVKPLLYIKDGEITEFLRQLKRQYDYKPEHRLRCINSGLEAYKPERLGHGLFLLEWRSREGIDVEHGWANQSIAGLAPPGRLQQWTGPVVLFALDLRGCSVKRGAFLPDDVDMRDFRHAVDYLLLNPCNPCLPHDATASGRLLLSPGDAPAVHAVKLNDIHSTVNVIMGVTEPIEDDVNVRANPYDVGGYHDGGSGGGELVVLEGPSTVCVALGLDWAVRTPLQHHASVQWLYEDHLDSLPWFTRVLTEVWRVGDSDATPTLKTCSLANIAGDGLLVMHASGAKIYREHIEALKEYLSPRPDEAAEDSVRAKVTADPNGFRTFWDNGAFWGGDYYGDVPSPSPYDARLYGRGEPGSKSVVCGDVFALLDAADAEDLRNDMLQRRVNKNIGN</sequence>
<gene>
    <name evidence="7" type="ORF">B0T24DRAFT_877</name>
</gene>
<keyword evidence="2 4" id="KW-0863">Zinc-finger</keyword>
<dbReference type="EMBL" id="JAULSN010000001">
    <property type="protein sequence ID" value="KAK3382084.1"/>
    <property type="molecule type" value="Genomic_DNA"/>
</dbReference>
<accession>A0AAE0NIE8</accession>
<evidence type="ECO:0000256" key="3">
    <source>
        <dbReference type="ARBA" id="ARBA00022833"/>
    </source>
</evidence>
<dbReference type="AlphaFoldDB" id="A0AAE0NIE8"/>
<feature type="compositionally biased region" description="Basic residues" evidence="5">
    <location>
        <begin position="152"/>
        <end position="173"/>
    </location>
</feature>
<evidence type="ECO:0000259" key="6">
    <source>
        <dbReference type="PROSITE" id="PS50865"/>
    </source>
</evidence>
<evidence type="ECO:0000313" key="8">
    <source>
        <dbReference type="Proteomes" id="UP001287356"/>
    </source>
</evidence>
<evidence type="ECO:0000256" key="5">
    <source>
        <dbReference type="SAM" id="MobiDB-lite"/>
    </source>
</evidence>
<dbReference type="Proteomes" id="UP001287356">
    <property type="component" value="Unassembled WGS sequence"/>
</dbReference>
<dbReference type="InterPro" id="IPR002893">
    <property type="entry name" value="Znf_MYND"/>
</dbReference>